<evidence type="ECO:0008006" key="4">
    <source>
        <dbReference type="Google" id="ProtNLM"/>
    </source>
</evidence>
<sequence length="123" mass="13725">MKSLQLQFQSPIITLQRRTKPRYPTKASLFLVSSTQEPTTRRVLQCRPRLSTTARASIAHYFILSATSPDKAGDLTVLFKTGGLLLFVYGIANFLVPSFISKDYTMDEDTAVDDASSSDDEQE</sequence>
<organism evidence="2 3">
    <name type="scientific">Erythroxylum novogranatense</name>
    <dbReference type="NCBI Taxonomy" id="1862640"/>
    <lineage>
        <taxon>Eukaryota</taxon>
        <taxon>Viridiplantae</taxon>
        <taxon>Streptophyta</taxon>
        <taxon>Embryophyta</taxon>
        <taxon>Tracheophyta</taxon>
        <taxon>Spermatophyta</taxon>
        <taxon>Magnoliopsida</taxon>
        <taxon>eudicotyledons</taxon>
        <taxon>Gunneridae</taxon>
        <taxon>Pentapetalae</taxon>
        <taxon>rosids</taxon>
        <taxon>fabids</taxon>
        <taxon>Malpighiales</taxon>
        <taxon>Erythroxylaceae</taxon>
        <taxon>Erythroxylum</taxon>
    </lineage>
</organism>
<keyword evidence="3" id="KW-1185">Reference proteome</keyword>
<keyword evidence="1" id="KW-0472">Membrane</keyword>
<evidence type="ECO:0000256" key="1">
    <source>
        <dbReference type="SAM" id="Phobius"/>
    </source>
</evidence>
<evidence type="ECO:0000313" key="3">
    <source>
        <dbReference type="Proteomes" id="UP001159364"/>
    </source>
</evidence>
<evidence type="ECO:0000313" key="2">
    <source>
        <dbReference type="EMBL" id="KAJ8754618.1"/>
    </source>
</evidence>
<feature type="transmembrane region" description="Helical" evidence="1">
    <location>
        <begin position="77"/>
        <end position="96"/>
    </location>
</feature>
<gene>
    <name evidence="2" type="ORF">K2173_010709</name>
</gene>
<dbReference type="AlphaFoldDB" id="A0AAV8SQX8"/>
<dbReference type="PANTHER" id="PTHR37196:SF2">
    <property type="entry name" value="TRANSMEMBRANE PROTEIN"/>
    <property type="match status" value="1"/>
</dbReference>
<keyword evidence="1" id="KW-1133">Transmembrane helix</keyword>
<proteinExistence type="predicted"/>
<keyword evidence="1" id="KW-0812">Transmembrane</keyword>
<dbReference type="Proteomes" id="UP001159364">
    <property type="component" value="Linkage Group LG09"/>
</dbReference>
<name>A0AAV8SQX8_9ROSI</name>
<reference evidence="2 3" key="1">
    <citation type="submission" date="2021-09" db="EMBL/GenBank/DDBJ databases">
        <title>Genomic insights and catalytic innovation underlie evolution of tropane alkaloids biosynthesis.</title>
        <authorList>
            <person name="Wang Y.-J."/>
            <person name="Tian T."/>
            <person name="Huang J.-P."/>
            <person name="Huang S.-X."/>
        </authorList>
    </citation>
    <scope>NUCLEOTIDE SEQUENCE [LARGE SCALE GENOMIC DNA]</scope>
    <source>
        <strain evidence="2">KIB-2018</strain>
        <tissue evidence="2">Leaf</tissue>
    </source>
</reference>
<comment type="caution">
    <text evidence="2">The sequence shown here is derived from an EMBL/GenBank/DDBJ whole genome shotgun (WGS) entry which is preliminary data.</text>
</comment>
<accession>A0AAV8SQX8</accession>
<dbReference type="EMBL" id="JAIWQS010000009">
    <property type="protein sequence ID" value="KAJ8754618.1"/>
    <property type="molecule type" value="Genomic_DNA"/>
</dbReference>
<protein>
    <recommendedName>
        <fullName evidence="4">PSII 6.1 kDa protein</fullName>
    </recommendedName>
</protein>
<dbReference type="PANTHER" id="PTHR37196">
    <property type="entry name" value="TRANSMEMBRANE PROTEIN"/>
    <property type="match status" value="1"/>
</dbReference>